<comment type="caution">
    <text evidence="1">The sequence shown here is derived from an EMBL/GenBank/DDBJ whole genome shotgun (WGS) entry which is preliminary data.</text>
</comment>
<dbReference type="KEGG" id="bbes:BESB_007570"/>
<dbReference type="AlphaFoldDB" id="A0A2A9MKA8"/>
<sequence length="116" mass="13683">MSLRTPALPADFAYFAAWYGRVPSFADLADSGYKLSCADEWFSWRIANLNSLYLTRIHHADHQLARVWLEGLDDVMFCHRLKRLPVEERPASMQQRFRLKYPLNDVWTYRDLPPHA</sequence>
<dbReference type="VEuPathDB" id="ToxoDB:BESB_007570"/>
<dbReference type="EMBL" id="NWUJ01000001">
    <property type="protein sequence ID" value="PFH38415.1"/>
    <property type="molecule type" value="Genomic_DNA"/>
</dbReference>
<dbReference type="GeneID" id="40305819"/>
<dbReference type="RefSeq" id="XP_029222424.1">
    <property type="nucleotide sequence ID" value="XM_029359511.1"/>
</dbReference>
<protein>
    <submittedName>
        <fullName evidence="1">Uncharacterized protein</fullName>
    </submittedName>
</protein>
<proteinExistence type="predicted"/>
<keyword evidence="2" id="KW-1185">Reference proteome</keyword>
<dbReference type="OrthoDB" id="405994at2759"/>
<gene>
    <name evidence="1" type="ORF">BESB_007570</name>
</gene>
<organism evidence="1 2">
    <name type="scientific">Besnoitia besnoiti</name>
    <name type="common">Apicomplexan protozoan</name>
    <dbReference type="NCBI Taxonomy" id="94643"/>
    <lineage>
        <taxon>Eukaryota</taxon>
        <taxon>Sar</taxon>
        <taxon>Alveolata</taxon>
        <taxon>Apicomplexa</taxon>
        <taxon>Conoidasida</taxon>
        <taxon>Coccidia</taxon>
        <taxon>Eucoccidiorida</taxon>
        <taxon>Eimeriorina</taxon>
        <taxon>Sarcocystidae</taxon>
        <taxon>Besnoitia</taxon>
    </lineage>
</organism>
<dbReference type="Proteomes" id="UP000224006">
    <property type="component" value="Chromosome I"/>
</dbReference>
<evidence type="ECO:0000313" key="1">
    <source>
        <dbReference type="EMBL" id="PFH38415.1"/>
    </source>
</evidence>
<reference evidence="1 2" key="1">
    <citation type="submission" date="2017-09" db="EMBL/GenBank/DDBJ databases">
        <title>Genome sequencing of Besnoitia besnoiti strain Bb-Ger1.</title>
        <authorList>
            <person name="Schares G."/>
            <person name="Venepally P."/>
            <person name="Lorenzi H.A."/>
        </authorList>
    </citation>
    <scope>NUCLEOTIDE SEQUENCE [LARGE SCALE GENOMIC DNA]</scope>
    <source>
        <strain evidence="1 2">Bb-Ger1</strain>
    </source>
</reference>
<evidence type="ECO:0000313" key="2">
    <source>
        <dbReference type="Proteomes" id="UP000224006"/>
    </source>
</evidence>
<accession>A0A2A9MKA8</accession>
<name>A0A2A9MKA8_BESBE</name>